<keyword evidence="2" id="KW-1185">Reference proteome</keyword>
<comment type="caution">
    <text evidence="1">The sequence shown here is derived from an EMBL/GenBank/DDBJ whole genome shotgun (WGS) entry which is preliminary data.</text>
</comment>
<gene>
    <name evidence="1" type="ORF">BU25DRAFT_415202</name>
</gene>
<sequence>MRSVYLGRNCLPFHPRRRTVVADRLRAVLKDSSSADNSGTGSSSSNDSCTDERLEVLPEERLNIIYLTVLKSPVCRYRRQERKKRYRLIRETLGAIVLLQSPLSASSLARLLRVPAEDGHRTLYELHSILDIPQYLSRLVHLHHLSLRDFSPQQKEMQRRQLLG</sequence>
<dbReference type="EMBL" id="MU006744">
    <property type="protein sequence ID" value="KAF2622473.1"/>
    <property type="molecule type" value="Genomic_DNA"/>
</dbReference>
<protein>
    <submittedName>
        <fullName evidence="1">Uncharacterized protein</fullName>
    </submittedName>
</protein>
<evidence type="ECO:0000313" key="1">
    <source>
        <dbReference type="EMBL" id="KAF2622473.1"/>
    </source>
</evidence>
<proteinExistence type="predicted"/>
<feature type="non-terminal residue" evidence="1">
    <location>
        <position position="164"/>
    </location>
</feature>
<reference evidence="1" key="1">
    <citation type="journal article" date="2020" name="Stud. Mycol.">
        <title>101 Dothideomycetes genomes: a test case for predicting lifestyles and emergence of pathogens.</title>
        <authorList>
            <person name="Haridas S."/>
            <person name="Albert R."/>
            <person name="Binder M."/>
            <person name="Bloem J."/>
            <person name="Labutti K."/>
            <person name="Salamov A."/>
            <person name="Andreopoulos B."/>
            <person name="Baker S."/>
            <person name="Barry K."/>
            <person name="Bills G."/>
            <person name="Bluhm B."/>
            <person name="Cannon C."/>
            <person name="Castanera R."/>
            <person name="Culley D."/>
            <person name="Daum C."/>
            <person name="Ezra D."/>
            <person name="Gonzalez J."/>
            <person name="Henrissat B."/>
            <person name="Kuo A."/>
            <person name="Liang C."/>
            <person name="Lipzen A."/>
            <person name="Lutzoni F."/>
            <person name="Magnuson J."/>
            <person name="Mondo S."/>
            <person name="Nolan M."/>
            <person name="Ohm R."/>
            <person name="Pangilinan J."/>
            <person name="Park H.-J."/>
            <person name="Ramirez L."/>
            <person name="Alfaro M."/>
            <person name="Sun H."/>
            <person name="Tritt A."/>
            <person name="Yoshinaga Y."/>
            <person name="Zwiers L.-H."/>
            <person name="Turgeon B."/>
            <person name="Goodwin S."/>
            <person name="Spatafora J."/>
            <person name="Crous P."/>
            <person name="Grigoriev I."/>
        </authorList>
    </citation>
    <scope>NUCLEOTIDE SEQUENCE</scope>
    <source>
        <strain evidence="1">CBS 525.71</strain>
    </source>
</reference>
<organism evidence="1 2">
    <name type="scientific">Macroventuria anomochaeta</name>
    <dbReference type="NCBI Taxonomy" id="301207"/>
    <lineage>
        <taxon>Eukaryota</taxon>
        <taxon>Fungi</taxon>
        <taxon>Dikarya</taxon>
        <taxon>Ascomycota</taxon>
        <taxon>Pezizomycotina</taxon>
        <taxon>Dothideomycetes</taxon>
        <taxon>Pleosporomycetidae</taxon>
        <taxon>Pleosporales</taxon>
        <taxon>Pleosporineae</taxon>
        <taxon>Didymellaceae</taxon>
        <taxon>Macroventuria</taxon>
    </lineage>
</organism>
<evidence type="ECO:0000313" key="2">
    <source>
        <dbReference type="Proteomes" id="UP000799754"/>
    </source>
</evidence>
<dbReference type="Proteomes" id="UP000799754">
    <property type="component" value="Unassembled WGS sequence"/>
</dbReference>
<accession>A0ACB6RL01</accession>
<name>A0ACB6RL01_9PLEO</name>